<proteinExistence type="predicted"/>
<keyword evidence="1" id="KW-0812">Transmembrane</keyword>
<gene>
    <name evidence="2" type="primary">nad4L</name>
</gene>
<evidence type="ECO:0000313" key="2">
    <source>
        <dbReference type="EMBL" id="BCD52215.1"/>
    </source>
</evidence>
<keyword evidence="1" id="KW-0472">Membrane</keyword>
<name>A0A6J4CU63_9BILA</name>
<organism evidence="2">
    <name type="scientific">Strongyloides procyonis</name>
    <dbReference type="NCBI Taxonomy" id="315248"/>
    <lineage>
        <taxon>Eukaryota</taxon>
        <taxon>Metazoa</taxon>
        <taxon>Ecdysozoa</taxon>
        <taxon>Nematoda</taxon>
        <taxon>Chromadorea</taxon>
        <taxon>Rhabditida</taxon>
        <taxon>Tylenchina</taxon>
        <taxon>Panagrolaimomorpha</taxon>
        <taxon>Strongyloidoidea</taxon>
        <taxon>Strongyloididae</taxon>
        <taxon>Strongyloides</taxon>
    </lineage>
</organism>
<dbReference type="AlphaFoldDB" id="A0A6J4CU63"/>
<sequence length="77" mass="9639">MFIFFIGIFSIFFKFRRFIFILISFEFLMMGVFYFFSYFFSFFSFFYFLCFSVFCSLFGVVLMVYFVKFYGSDYVFF</sequence>
<keyword evidence="1" id="KW-1133">Transmembrane helix</keyword>
<feature type="transmembrane region" description="Helical" evidence="1">
    <location>
        <begin position="45"/>
        <end position="67"/>
    </location>
</feature>
<dbReference type="Gene3D" id="1.10.287.3510">
    <property type="match status" value="1"/>
</dbReference>
<accession>A0A6J4CU63</accession>
<geneLocation type="mitochondrion" evidence="2"/>
<feature type="transmembrane region" description="Helical" evidence="1">
    <location>
        <begin position="18"/>
        <end position="39"/>
    </location>
</feature>
<dbReference type="EMBL" id="LC535357">
    <property type="protein sequence ID" value="BCD52215.1"/>
    <property type="molecule type" value="Genomic_DNA"/>
</dbReference>
<reference evidence="2" key="1">
    <citation type="journal article" date="2020" name="Parasitol. Int.">
        <title>Phylogenetic Relationships of Strongyloides Species in Carnivore Hosts.</title>
        <authorList>
            <person name="Ko P.P."/>
            <person name="Suzuki K."/>
            <person name="Canales-Ramos M."/>
            <person name="Aung M.P.P.T.H.H."/>
            <person name="Htike W.W."/>
            <person name="Yoshida A."/>
            <person name="Montes M."/>
            <person name="Morishita K."/>
            <person name="Gotuzzo E."/>
            <person name="Maruyama H."/>
            <person name="Nagayasu E."/>
        </authorList>
    </citation>
    <scope>NUCLEOTIDE SEQUENCE</scope>
    <source>
        <strain evidence="2">TNB2596_01</strain>
    </source>
</reference>
<keyword evidence="2" id="KW-0496">Mitochondrion</keyword>
<evidence type="ECO:0000256" key="1">
    <source>
        <dbReference type="SAM" id="Phobius"/>
    </source>
</evidence>
<protein>
    <submittedName>
        <fullName evidence="2">NADH dehydrogenase subunit 4L</fullName>
    </submittedName>
</protein>